<dbReference type="OrthoDB" id="288590at2759"/>
<name>A0A168JJV8_CORDF</name>
<dbReference type="Gene3D" id="2.60.120.330">
    <property type="entry name" value="B-lactam Antibiotic, Isopenicillin N Synthase, Chain"/>
    <property type="match status" value="1"/>
</dbReference>
<dbReference type="Pfam" id="PF14226">
    <property type="entry name" value="DIOX_N"/>
    <property type="match status" value="1"/>
</dbReference>
<organism evidence="4 5">
    <name type="scientific">Akanthomyces lecanii RCEF 1005</name>
    <dbReference type="NCBI Taxonomy" id="1081108"/>
    <lineage>
        <taxon>Eukaryota</taxon>
        <taxon>Fungi</taxon>
        <taxon>Dikarya</taxon>
        <taxon>Ascomycota</taxon>
        <taxon>Pezizomycotina</taxon>
        <taxon>Sordariomycetes</taxon>
        <taxon>Hypocreomycetidae</taxon>
        <taxon>Hypocreales</taxon>
        <taxon>Cordycipitaceae</taxon>
        <taxon>Akanthomyces</taxon>
        <taxon>Cordyceps confragosa</taxon>
    </lineage>
</organism>
<evidence type="ECO:0000313" key="4">
    <source>
        <dbReference type="EMBL" id="OAA80540.1"/>
    </source>
</evidence>
<comment type="caution">
    <text evidence="4">The sequence shown here is derived from an EMBL/GenBank/DDBJ whole genome shotgun (WGS) entry which is preliminary data.</text>
</comment>
<evidence type="ECO:0000259" key="3">
    <source>
        <dbReference type="PROSITE" id="PS51471"/>
    </source>
</evidence>
<dbReference type="PROSITE" id="PS51471">
    <property type="entry name" value="FE2OG_OXY"/>
    <property type="match status" value="1"/>
</dbReference>
<dbReference type="STRING" id="1081108.A0A168JJV8"/>
<dbReference type="PRINTS" id="PR00682">
    <property type="entry name" value="IPNSYNTHASE"/>
</dbReference>
<evidence type="ECO:0000256" key="2">
    <source>
        <dbReference type="RuleBase" id="RU003682"/>
    </source>
</evidence>
<comment type="similarity">
    <text evidence="1 2">Belongs to the iron/ascorbate-dependent oxidoreductase family.</text>
</comment>
<dbReference type="Proteomes" id="UP000076881">
    <property type="component" value="Unassembled WGS sequence"/>
</dbReference>
<feature type="domain" description="Fe2OG dioxygenase" evidence="3">
    <location>
        <begin position="214"/>
        <end position="330"/>
    </location>
</feature>
<dbReference type="GO" id="GO:0016491">
    <property type="term" value="F:oxidoreductase activity"/>
    <property type="evidence" value="ECO:0007669"/>
    <property type="project" value="UniProtKB-KW"/>
</dbReference>
<dbReference type="InterPro" id="IPR027443">
    <property type="entry name" value="IPNS-like_sf"/>
</dbReference>
<dbReference type="GO" id="GO:0046872">
    <property type="term" value="F:metal ion binding"/>
    <property type="evidence" value="ECO:0007669"/>
    <property type="project" value="UniProtKB-KW"/>
</dbReference>
<accession>A0A168JJV8</accession>
<evidence type="ECO:0000313" key="5">
    <source>
        <dbReference type="Proteomes" id="UP000076881"/>
    </source>
</evidence>
<dbReference type="InterPro" id="IPR005123">
    <property type="entry name" value="Oxoglu/Fe-dep_dioxygenase_dom"/>
</dbReference>
<reference evidence="4 5" key="1">
    <citation type="journal article" date="2016" name="Genome Biol. Evol.">
        <title>Divergent and convergent evolution of fungal pathogenicity.</title>
        <authorList>
            <person name="Shang Y."/>
            <person name="Xiao G."/>
            <person name="Zheng P."/>
            <person name="Cen K."/>
            <person name="Zhan S."/>
            <person name="Wang C."/>
        </authorList>
    </citation>
    <scope>NUCLEOTIDE SEQUENCE [LARGE SCALE GENOMIC DNA]</scope>
    <source>
        <strain evidence="4 5">RCEF 1005</strain>
    </source>
</reference>
<proteinExistence type="inferred from homology"/>
<keyword evidence="2" id="KW-0560">Oxidoreductase</keyword>
<evidence type="ECO:0000256" key="1">
    <source>
        <dbReference type="ARBA" id="ARBA00008056"/>
    </source>
</evidence>
<keyword evidence="2" id="KW-0408">Iron</keyword>
<protein>
    <submittedName>
        <fullName evidence="4">2OG-Fe(II) oxygenase</fullName>
    </submittedName>
</protein>
<dbReference type="InterPro" id="IPR050231">
    <property type="entry name" value="Iron_ascorbate_oxido_reductase"/>
</dbReference>
<sequence>MAAAATATTTIQLASPDGPVTRTILQAPLRDALPSEIPIIEIADLVGASSTIEARKAVAARIRDAATNTGFFYIVNHGVPLDVTDASGHAAQDFFRQDLDIKLRARAHTKGMPNGYRPPDFSSINPTEGVDVREAFQFRYDPRWDPVVPDQDAIPQTVRDGFIHEDDAFAETANQPEFGRSAKAHFQACMKLARTLTHAFALSLDLPEDAFDKKSEYPGCAMAVNYYPPIPGGAARAGGAEPREPAARVSIGSHTDFQLFTILWQDDTGGLQVLNREGQWIRAAPVRGSFVVNIADYMQRITNDRYVSTVHRAQNWSGRERVSIAFFWGFGFHESCGVLETCVAEGEKAKYEEISCRDWVRKRLADMQKLKNGV</sequence>
<dbReference type="SUPFAM" id="SSF51197">
    <property type="entry name" value="Clavaminate synthase-like"/>
    <property type="match status" value="1"/>
</dbReference>
<dbReference type="GO" id="GO:0044283">
    <property type="term" value="P:small molecule biosynthetic process"/>
    <property type="evidence" value="ECO:0007669"/>
    <property type="project" value="UniProtKB-ARBA"/>
</dbReference>
<dbReference type="EMBL" id="AZHF01000001">
    <property type="protein sequence ID" value="OAA80540.1"/>
    <property type="molecule type" value="Genomic_DNA"/>
</dbReference>
<dbReference type="Pfam" id="PF03171">
    <property type="entry name" value="2OG-FeII_Oxy"/>
    <property type="match status" value="1"/>
</dbReference>
<dbReference type="InterPro" id="IPR044861">
    <property type="entry name" value="IPNS-like_FE2OG_OXY"/>
</dbReference>
<gene>
    <name evidence="4" type="ORF">LEL_00085</name>
</gene>
<dbReference type="AlphaFoldDB" id="A0A168JJV8"/>
<dbReference type="InterPro" id="IPR026992">
    <property type="entry name" value="DIOX_N"/>
</dbReference>
<keyword evidence="2" id="KW-0479">Metal-binding</keyword>
<dbReference type="PANTHER" id="PTHR47990">
    <property type="entry name" value="2-OXOGLUTARATE (2OG) AND FE(II)-DEPENDENT OXYGENASE SUPERFAMILY PROTEIN-RELATED"/>
    <property type="match status" value="1"/>
</dbReference>
<keyword evidence="5" id="KW-1185">Reference proteome</keyword>